<dbReference type="Proteomes" id="UP000790709">
    <property type="component" value="Unassembled WGS sequence"/>
</dbReference>
<name>A0ACB8BF56_9AGAM</name>
<gene>
    <name evidence="1" type="ORF">BV22DRAFT_1165010</name>
</gene>
<proteinExistence type="predicted"/>
<dbReference type="EMBL" id="MU266426">
    <property type="protein sequence ID" value="KAH7924385.1"/>
    <property type="molecule type" value="Genomic_DNA"/>
</dbReference>
<comment type="caution">
    <text evidence="1">The sequence shown here is derived from an EMBL/GenBank/DDBJ whole genome shotgun (WGS) entry which is preliminary data.</text>
</comment>
<evidence type="ECO:0000313" key="2">
    <source>
        <dbReference type="Proteomes" id="UP000790709"/>
    </source>
</evidence>
<evidence type="ECO:0000313" key="1">
    <source>
        <dbReference type="EMBL" id="KAH7924385.1"/>
    </source>
</evidence>
<protein>
    <submittedName>
        <fullName evidence="1">Uncharacterized protein</fullName>
    </submittedName>
</protein>
<accession>A0ACB8BF56</accession>
<reference evidence="1" key="1">
    <citation type="journal article" date="2021" name="New Phytol.">
        <title>Evolutionary innovations through gain and loss of genes in the ectomycorrhizal Boletales.</title>
        <authorList>
            <person name="Wu G."/>
            <person name="Miyauchi S."/>
            <person name="Morin E."/>
            <person name="Kuo A."/>
            <person name="Drula E."/>
            <person name="Varga T."/>
            <person name="Kohler A."/>
            <person name="Feng B."/>
            <person name="Cao Y."/>
            <person name="Lipzen A."/>
            <person name="Daum C."/>
            <person name="Hundley H."/>
            <person name="Pangilinan J."/>
            <person name="Johnson J."/>
            <person name="Barry K."/>
            <person name="LaButti K."/>
            <person name="Ng V."/>
            <person name="Ahrendt S."/>
            <person name="Min B."/>
            <person name="Choi I.G."/>
            <person name="Park H."/>
            <person name="Plett J.M."/>
            <person name="Magnuson J."/>
            <person name="Spatafora J.W."/>
            <person name="Nagy L.G."/>
            <person name="Henrissat B."/>
            <person name="Grigoriev I.V."/>
            <person name="Yang Z.L."/>
            <person name="Xu J."/>
            <person name="Martin F.M."/>
        </authorList>
    </citation>
    <scope>NUCLEOTIDE SEQUENCE</scope>
    <source>
        <strain evidence="1">KUC20120723A-06</strain>
    </source>
</reference>
<keyword evidence="2" id="KW-1185">Reference proteome</keyword>
<organism evidence="1 2">
    <name type="scientific">Leucogyrophana mollusca</name>
    <dbReference type="NCBI Taxonomy" id="85980"/>
    <lineage>
        <taxon>Eukaryota</taxon>
        <taxon>Fungi</taxon>
        <taxon>Dikarya</taxon>
        <taxon>Basidiomycota</taxon>
        <taxon>Agaricomycotina</taxon>
        <taxon>Agaricomycetes</taxon>
        <taxon>Agaricomycetidae</taxon>
        <taxon>Boletales</taxon>
        <taxon>Boletales incertae sedis</taxon>
        <taxon>Leucogyrophana</taxon>
    </lineage>
</organism>
<sequence length="119" mass="12634">MSGGNPCTLEPSSVTQTDAPKYRDLSKEQGTLFATQVTLGKFVEFIVVNNERTMPPCLGYLAKVEGAIASSPSSPGVGLVHPQPASPKPGTFGDFREWKIGMENSGVGQIIGDRIKVDP</sequence>